<comment type="caution">
    <text evidence="2">The sequence shown here is derived from an EMBL/GenBank/DDBJ whole genome shotgun (WGS) entry which is preliminary data.</text>
</comment>
<dbReference type="Proteomes" id="UP000623467">
    <property type="component" value="Unassembled WGS sequence"/>
</dbReference>
<protein>
    <submittedName>
        <fullName evidence="2">Uncharacterized protein</fullName>
    </submittedName>
</protein>
<evidence type="ECO:0000256" key="1">
    <source>
        <dbReference type="SAM" id="MobiDB-lite"/>
    </source>
</evidence>
<keyword evidence="3" id="KW-1185">Reference proteome</keyword>
<name>A0A8H6Z0X1_9AGAR</name>
<dbReference type="AlphaFoldDB" id="A0A8H6Z0X1"/>
<feature type="region of interest" description="Disordered" evidence="1">
    <location>
        <begin position="48"/>
        <end position="70"/>
    </location>
</feature>
<feature type="region of interest" description="Disordered" evidence="1">
    <location>
        <begin position="82"/>
        <end position="108"/>
    </location>
</feature>
<gene>
    <name evidence="2" type="ORF">MSAN_00646800</name>
</gene>
<feature type="compositionally biased region" description="Basic and acidic residues" evidence="1">
    <location>
        <begin position="99"/>
        <end position="108"/>
    </location>
</feature>
<accession>A0A8H6Z0X1</accession>
<dbReference type="EMBL" id="JACAZH010000004">
    <property type="protein sequence ID" value="KAF7370163.1"/>
    <property type="molecule type" value="Genomic_DNA"/>
</dbReference>
<sequence>MLTSSYLRAFPPGVQVFNSAPCLLRRPHVVLCLNTEYACAKFLQTHSRRVSKSPATGPGPTTCTRVGSTSPQPMEFAVLAVSSTLSHTSPPSPRPSTIHAERGSRPAV</sequence>
<evidence type="ECO:0000313" key="2">
    <source>
        <dbReference type="EMBL" id="KAF7370163.1"/>
    </source>
</evidence>
<reference evidence="2" key="1">
    <citation type="submission" date="2020-05" db="EMBL/GenBank/DDBJ databases">
        <title>Mycena genomes resolve the evolution of fungal bioluminescence.</title>
        <authorList>
            <person name="Tsai I.J."/>
        </authorList>
    </citation>
    <scope>NUCLEOTIDE SEQUENCE</scope>
    <source>
        <strain evidence="2">160909Yilan</strain>
    </source>
</reference>
<organism evidence="2 3">
    <name type="scientific">Mycena sanguinolenta</name>
    <dbReference type="NCBI Taxonomy" id="230812"/>
    <lineage>
        <taxon>Eukaryota</taxon>
        <taxon>Fungi</taxon>
        <taxon>Dikarya</taxon>
        <taxon>Basidiomycota</taxon>
        <taxon>Agaricomycotina</taxon>
        <taxon>Agaricomycetes</taxon>
        <taxon>Agaricomycetidae</taxon>
        <taxon>Agaricales</taxon>
        <taxon>Marasmiineae</taxon>
        <taxon>Mycenaceae</taxon>
        <taxon>Mycena</taxon>
    </lineage>
</organism>
<evidence type="ECO:0000313" key="3">
    <source>
        <dbReference type="Proteomes" id="UP000623467"/>
    </source>
</evidence>
<proteinExistence type="predicted"/>
<feature type="compositionally biased region" description="Polar residues" evidence="1">
    <location>
        <begin position="59"/>
        <end position="70"/>
    </location>
</feature>